<reference evidence="1 2" key="1">
    <citation type="submission" date="2016-01" db="EMBL/GenBank/DDBJ databases">
        <title>Investigation of taxonomic status of Bacillus aminovorans.</title>
        <authorList>
            <person name="Verma A."/>
            <person name="Pal Y."/>
            <person name="Krishnamurthi S."/>
        </authorList>
    </citation>
    <scope>NUCLEOTIDE SEQUENCE [LARGE SCALE GENOMIC DNA]</scope>
    <source>
        <strain evidence="1 2">DSM 1314</strain>
    </source>
</reference>
<protein>
    <submittedName>
        <fullName evidence="1">Uncharacterized protein</fullName>
    </submittedName>
</protein>
<gene>
    <name evidence="1" type="ORF">AWH49_10365</name>
</gene>
<dbReference type="AlphaFoldDB" id="A0A177LAM2"/>
<accession>A0A177LAM2</accession>
<dbReference type="EMBL" id="LQWY01000009">
    <property type="protein sequence ID" value="OAH62357.1"/>
    <property type="molecule type" value="Genomic_DNA"/>
</dbReference>
<keyword evidence="2" id="KW-1185">Reference proteome</keyword>
<evidence type="ECO:0000313" key="1">
    <source>
        <dbReference type="EMBL" id="OAH62357.1"/>
    </source>
</evidence>
<dbReference type="Proteomes" id="UP000076935">
    <property type="component" value="Unassembled WGS sequence"/>
</dbReference>
<name>A0A177LAM2_9BACI</name>
<proteinExistence type="predicted"/>
<organism evidence="1 2">
    <name type="scientific">Domibacillus aminovorans</name>
    <dbReference type="NCBI Taxonomy" id="29332"/>
    <lineage>
        <taxon>Bacteria</taxon>
        <taxon>Bacillati</taxon>
        <taxon>Bacillota</taxon>
        <taxon>Bacilli</taxon>
        <taxon>Bacillales</taxon>
        <taxon>Bacillaceae</taxon>
        <taxon>Domibacillus</taxon>
    </lineage>
</organism>
<dbReference type="RefSeq" id="WP_063964827.1">
    <property type="nucleotide sequence ID" value="NZ_JBCNAN010000029.1"/>
</dbReference>
<sequence>MIRHARLEKIITKNPLLSIFKIKADFLFLFSCNFIWNTDQLAISFIIMLDDFLEEHGLSVDIYETYQVVEKQWIDIFQNSSAYYSE</sequence>
<comment type="caution">
    <text evidence="1">The sequence shown here is derived from an EMBL/GenBank/DDBJ whole genome shotgun (WGS) entry which is preliminary data.</text>
</comment>
<evidence type="ECO:0000313" key="2">
    <source>
        <dbReference type="Proteomes" id="UP000076935"/>
    </source>
</evidence>